<feature type="region of interest" description="Disordered" evidence="6">
    <location>
        <begin position="382"/>
        <end position="406"/>
    </location>
</feature>
<dbReference type="Gene3D" id="2.60.40.10">
    <property type="entry name" value="Immunoglobulins"/>
    <property type="match status" value="7"/>
</dbReference>
<feature type="chain" id="PRO_5011712332" evidence="7">
    <location>
        <begin position="22"/>
        <end position="1643"/>
    </location>
</feature>
<keyword evidence="7" id="KW-0732">Signal</keyword>
<dbReference type="InterPro" id="IPR025667">
    <property type="entry name" value="SprB_repeat"/>
</dbReference>
<dbReference type="Pfam" id="PF18911">
    <property type="entry name" value="PKD_4"/>
    <property type="match status" value="2"/>
</dbReference>
<dbReference type="CDD" id="cd00146">
    <property type="entry name" value="PKD"/>
    <property type="match status" value="2"/>
</dbReference>
<dbReference type="Pfam" id="PF13573">
    <property type="entry name" value="SprB"/>
    <property type="match status" value="6"/>
</dbReference>
<keyword evidence="2" id="KW-0812">Transmembrane</keyword>
<sequence>MNKFFKIILLFLVLASSISIANSAWISRFKASFPLSGSRTNDPVADFTFTPNNECADQSVQFTNQSTGTGLTYQWDFGDGNTSTQENPTYTFSSAIGGGTRDFEVKLTVTDSDENDVSIEKTVTVKEIPSLMVSSDQDDTTFDGLQYYIICENEPSEFTFYNAAATNENNTLYEIDWGDGSAAFSGANWTSLSHTYSVGIYKITYSVTSQNGCNISRDYGVFVGSNPAVGLGNPGNTNVCVGEMLTFPISGTENNPDGTVYTVTFSDGSTPQEFNHPPPATVSHTFTKTSCGTTSDGFDNSFSVKIVATNPCAVSQASVVPIYVSEPPIPLISIPQDVVCVNESIQIRNLTNFNVEVGNNGVCSETKRFVWEIEPATGWTLQSGSSLGSRPNPTSPNSWTSGSENLVPRFTQPGTYTVKLITGNRCGIQEETETICIIPTPDASFDLSATELCESGEIQVTNTSNILGACGNTSSLFNWSISYNQGNCGNGPDWNFINGTDASSENPEFEFLSPGSYTLQLAINSSCGVYRESQVITVSAPPLVEIQNLPAGCGSSTISPTADIRLCDQSTPSYLWTFEDGVPATSTEQVPGEIEFTSTGAKKITLKVTTACGITVSEKTFTIAESPTLDAGPDTEICNGEEIQLSATANGGSGNYTVQWSANPPSAITDQGTFTPTVKPSITTVYTATVTDTDTGCQEVDEIQVTVTPAPTISFDQPNQEICSGESTLPVTITSNPAGETITWTAQANGVTGADANGSNTIPAQTLVNTGSTPIEVIYTAEISNASQGNCAVVPVQYIIKVNPIPDYQNEELEICSGESFNFQPNGFITGTTFTWDETSPNEIQGASESSTPSSAISQQLVNTSNQLQAVRYLITPKLGDCTGDPFELLVKVAPSPSINFSVPDQILCTGSTSQAVTLSSDVTGATFSWTASPQVTGLSSTSGTGPEIPAMTLENPTNAPIEIRFEVLVNTNTAGSCSGTPRVYTITVNPDITIQATIPDYNGFQISCHGANDGSIKLAISGGNGQYDIDWTGPNGFSSSSESIENLAPGTYTATIKDEFGCVETRTYTLNEPAPLTATLASKTDVLCAGDESGEIVLDIAGGVNAQPYTVSWKKDGVDFPKSGSILSLLPAGEYQATIRDVNGCTLTPPSITITEPDAALFIDFSKTDISCYGANDGSLDLNVSGGFPPYTIQWTFGSAQSSFDNLGPGDYTLTVSDQSGCIRSQTITIEDAPLFRVDPDVRQISCFGENDGSIKLNLQGGVGAYTIRWDDGRELEQLFNLSSGTYGVTIIDETACEIRSEFNIVEPALLEIEPQITDALDCDNTSSGEIRLGIKGGTPPYSIKWSNGSTDEVLTGITSGQYAVEISDASSCTINQVFEVKRPPTLAITAFQNTNIQCEPRSISEEIKITISGGVAPYSISWSGGNISSDQRTMTTDQPGLYNVNVLDGNGCTSSQSFEVKDLEVIPEAEIESATFDQYNSYLVNFEIQFWNRSFGQIAAYHWDFGDGNQSFEENPIHKYAAEGDYEVTLTVTDIFGCSVSITKEVSVLDYYLVIPDAFTPNGDGINDYFFPRFINIESLEFWVLNKWGETIYYTDDLSAVGWDGKVNNTIGTPGNYVYKLRFKTLDGRTQTVTDLFLLLK</sequence>
<dbReference type="EMBL" id="FNAC01000025">
    <property type="protein sequence ID" value="SDD33876.1"/>
    <property type="molecule type" value="Genomic_DNA"/>
</dbReference>
<evidence type="ECO:0000256" key="6">
    <source>
        <dbReference type="SAM" id="MobiDB-lite"/>
    </source>
</evidence>
<keyword evidence="4" id="KW-1133">Transmembrane helix</keyword>
<organism evidence="9 10">
    <name type="scientific">Algoriphagus faecimaris</name>
    <dbReference type="NCBI Taxonomy" id="686796"/>
    <lineage>
        <taxon>Bacteria</taxon>
        <taxon>Pseudomonadati</taxon>
        <taxon>Bacteroidota</taxon>
        <taxon>Cytophagia</taxon>
        <taxon>Cytophagales</taxon>
        <taxon>Cyclobacteriaceae</taxon>
        <taxon>Algoriphagus</taxon>
    </lineage>
</organism>
<dbReference type="SUPFAM" id="SSF49299">
    <property type="entry name" value="PKD domain"/>
    <property type="match status" value="5"/>
</dbReference>
<dbReference type="STRING" id="686796.SAMN04488104_10257"/>
<dbReference type="SMART" id="SM00089">
    <property type="entry name" value="PKD"/>
    <property type="match status" value="5"/>
</dbReference>
<evidence type="ECO:0000256" key="4">
    <source>
        <dbReference type="ARBA" id="ARBA00022989"/>
    </source>
</evidence>
<evidence type="ECO:0000259" key="8">
    <source>
        <dbReference type="PROSITE" id="PS50093"/>
    </source>
</evidence>
<keyword evidence="5" id="KW-0472">Membrane</keyword>
<evidence type="ECO:0000256" key="3">
    <source>
        <dbReference type="ARBA" id="ARBA00022737"/>
    </source>
</evidence>
<dbReference type="GO" id="GO:0005886">
    <property type="term" value="C:plasma membrane"/>
    <property type="evidence" value="ECO:0007669"/>
    <property type="project" value="TreeGrafter"/>
</dbReference>
<dbReference type="InterPro" id="IPR022409">
    <property type="entry name" value="PKD/Chitinase_dom"/>
</dbReference>
<protein>
    <submittedName>
        <fullName evidence="9">Gliding motility-associated C-terminal domain-containing protein</fullName>
    </submittedName>
</protein>
<dbReference type="InterPro" id="IPR035986">
    <property type="entry name" value="PKD_dom_sf"/>
</dbReference>
<evidence type="ECO:0000313" key="9">
    <source>
        <dbReference type="EMBL" id="SDD33876.1"/>
    </source>
</evidence>
<feature type="compositionally biased region" description="Polar residues" evidence="6">
    <location>
        <begin position="382"/>
        <end position="404"/>
    </location>
</feature>
<keyword evidence="10" id="KW-1185">Reference proteome</keyword>
<comment type="subcellular location">
    <subcellularLocation>
        <location evidence="1">Membrane</location>
        <topology evidence="1">Multi-pass membrane protein</topology>
    </subcellularLocation>
</comment>
<feature type="domain" description="PKD" evidence="8">
    <location>
        <begin position="1473"/>
        <end position="1550"/>
    </location>
</feature>
<dbReference type="PANTHER" id="PTHR46730">
    <property type="entry name" value="POLYCYSTIN-1"/>
    <property type="match status" value="1"/>
</dbReference>
<feature type="domain" description="PKD" evidence="8">
    <location>
        <begin position="43"/>
        <end position="95"/>
    </location>
</feature>
<dbReference type="GO" id="GO:0006816">
    <property type="term" value="P:calcium ion transport"/>
    <property type="evidence" value="ECO:0007669"/>
    <property type="project" value="TreeGrafter"/>
</dbReference>
<dbReference type="Pfam" id="PF13585">
    <property type="entry name" value="CHU_C"/>
    <property type="match status" value="1"/>
</dbReference>
<evidence type="ECO:0000313" key="10">
    <source>
        <dbReference type="Proteomes" id="UP000199060"/>
    </source>
</evidence>
<dbReference type="OrthoDB" id="7794186at2"/>
<evidence type="ECO:0000256" key="1">
    <source>
        <dbReference type="ARBA" id="ARBA00004141"/>
    </source>
</evidence>
<dbReference type="InterPro" id="IPR013783">
    <property type="entry name" value="Ig-like_fold"/>
</dbReference>
<dbReference type="InterPro" id="IPR045828">
    <property type="entry name" value="PKD_Bacteroidetes"/>
</dbReference>
<dbReference type="InterPro" id="IPR000601">
    <property type="entry name" value="PKD_dom"/>
</dbReference>
<gene>
    <name evidence="9" type="ORF">SAMN04488104_10257</name>
</gene>
<dbReference type="Gene3D" id="2.60.40.740">
    <property type="match status" value="1"/>
</dbReference>
<feature type="signal peptide" evidence="7">
    <location>
        <begin position="1"/>
        <end position="21"/>
    </location>
</feature>
<evidence type="ECO:0000256" key="7">
    <source>
        <dbReference type="SAM" id="SignalP"/>
    </source>
</evidence>
<proteinExistence type="predicted"/>
<evidence type="ECO:0000256" key="2">
    <source>
        <dbReference type="ARBA" id="ARBA00022692"/>
    </source>
</evidence>
<dbReference type="RefSeq" id="WP_087939976.1">
    <property type="nucleotide sequence ID" value="NZ_FNAC01000025.1"/>
</dbReference>
<reference evidence="10" key="1">
    <citation type="submission" date="2016-10" db="EMBL/GenBank/DDBJ databases">
        <authorList>
            <person name="Varghese N."/>
            <person name="Submissions S."/>
        </authorList>
    </citation>
    <scope>NUCLEOTIDE SEQUENCE [LARGE SCALE GENOMIC DNA]</scope>
    <source>
        <strain evidence="10">DSM 23095</strain>
    </source>
</reference>
<keyword evidence="3" id="KW-0677">Repeat</keyword>
<dbReference type="Pfam" id="PF19406">
    <property type="entry name" value="PKD_5"/>
    <property type="match status" value="3"/>
</dbReference>
<dbReference type="Proteomes" id="UP000199060">
    <property type="component" value="Unassembled WGS sequence"/>
</dbReference>
<evidence type="ECO:0000256" key="5">
    <source>
        <dbReference type="ARBA" id="ARBA00023136"/>
    </source>
</evidence>
<dbReference type="PROSITE" id="PS50093">
    <property type="entry name" value="PKD"/>
    <property type="match status" value="3"/>
</dbReference>
<feature type="domain" description="PKD" evidence="8">
    <location>
        <begin position="494"/>
        <end position="528"/>
    </location>
</feature>
<dbReference type="PANTHER" id="PTHR46730:SF1">
    <property type="entry name" value="PLAT DOMAIN-CONTAINING PROTEIN"/>
    <property type="match status" value="1"/>
</dbReference>
<accession>A0A1G6TZL5</accession>
<dbReference type="GO" id="GO:0005261">
    <property type="term" value="F:monoatomic cation channel activity"/>
    <property type="evidence" value="ECO:0007669"/>
    <property type="project" value="TreeGrafter"/>
</dbReference>
<name>A0A1G6TZL5_9BACT</name>